<name>A0A418XI71_9PSED</name>
<dbReference type="Gene3D" id="2.30.29.190">
    <property type="match status" value="1"/>
</dbReference>
<evidence type="ECO:0000259" key="1">
    <source>
        <dbReference type="Pfam" id="PF18629"/>
    </source>
</evidence>
<dbReference type="RefSeq" id="WP_119952480.1">
    <property type="nucleotide sequence ID" value="NZ_QYUR01000002.1"/>
</dbReference>
<dbReference type="AlphaFoldDB" id="A0A418XI71"/>
<organism evidence="2 3">
    <name type="scientific">Pseudomonas cavernicola</name>
    <dbReference type="NCBI Taxonomy" id="2320866"/>
    <lineage>
        <taxon>Bacteria</taxon>
        <taxon>Pseudomonadati</taxon>
        <taxon>Pseudomonadota</taxon>
        <taxon>Gammaproteobacteria</taxon>
        <taxon>Pseudomonadales</taxon>
        <taxon>Pseudomonadaceae</taxon>
        <taxon>Pseudomonas</taxon>
    </lineage>
</organism>
<evidence type="ECO:0000313" key="2">
    <source>
        <dbReference type="EMBL" id="RJG12137.1"/>
    </source>
</evidence>
<dbReference type="EMBL" id="QYUR01000002">
    <property type="protein sequence ID" value="RJG12137.1"/>
    <property type="molecule type" value="Genomic_DNA"/>
</dbReference>
<proteinExistence type="predicted"/>
<gene>
    <name evidence="2" type="ORF">D3879_02085</name>
</gene>
<feature type="domain" description="DUF5629" evidence="1">
    <location>
        <begin position="8"/>
        <end position="89"/>
    </location>
</feature>
<evidence type="ECO:0000313" key="3">
    <source>
        <dbReference type="Proteomes" id="UP000284021"/>
    </source>
</evidence>
<sequence length="108" mass="11753">MSTSPANLLVALEAADMLEIDGLYAWQFELALDAQQNAERALAIECMDGRTLRKWQFSRAELLAATFSPATQSWNLTGSSGTHELKCLSGVTADNSEQAWDAEDAEDA</sequence>
<keyword evidence="3" id="KW-1185">Reference proteome</keyword>
<dbReference type="Proteomes" id="UP000284021">
    <property type="component" value="Unassembled WGS sequence"/>
</dbReference>
<dbReference type="Pfam" id="PF18629">
    <property type="entry name" value="DUF5629"/>
    <property type="match status" value="1"/>
</dbReference>
<comment type="caution">
    <text evidence="2">The sequence shown here is derived from an EMBL/GenBank/DDBJ whole genome shotgun (WGS) entry which is preliminary data.</text>
</comment>
<dbReference type="OrthoDB" id="7013999at2"/>
<dbReference type="InterPro" id="IPR041081">
    <property type="entry name" value="DUF5629"/>
</dbReference>
<accession>A0A418XI71</accession>
<protein>
    <recommendedName>
        <fullName evidence="1">DUF5629 domain-containing protein</fullName>
    </recommendedName>
</protein>
<reference evidence="2 3" key="1">
    <citation type="submission" date="2018-09" db="EMBL/GenBank/DDBJ databases">
        <authorList>
            <person name="Zhu H."/>
        </authorList>
    </citation>
    <scope>NUCLEOTIDE SEQUENCE [LARGE SCALE GENOMIC DNA]</scope>
    <source>
        <strain evidence="2 3">K1S02-6</strain>
    </source>
</reference>